<dbReference type="EMBL" id="QGMJ01000016">
    <property type="protein sequence ID" value="TVY45312.1"/>
    <property type="molecule type" value="Genomic_DNA"/>
</dbReference>
<accession>A0A8H8S2L1</accession>
<protein>
    <submittedName>
        <fullName evidence="1">Uncharacterized protein</fullName>
    </submittedName>
</protein>
<dbReference type="OrthoDB" id="3504474at2759"/>
<proteinExistence type="predicted"/>
<gene>
    <name evidence="1" type="ORF">LSUB1_G000953</name>
</gene>
<keyword evidence="2" id="KW-1185">Reference proteome</keyword>
<evidence type="ECO:0000313" key="2">
    <source>
        <dbReference type="Proteomes" id="UP000462212"/>
    </source>
</evidence>
<sequence>MQVIQAGGAANVHLEWEGVSENIETGPCESWRVLVLAIRKIMPFEPLIRAAPSEEQFALHQSIDYARRGFLEEPPRPSQTRCG</sequence>
<evidence type="ECO:0000313" key="1">
    <source>
        <dbReference type="EMBL" id="TVY45312.1"/>
    </source>
</evidence>
<reference evidence="1 2" key="1">
    <citation type="submission" date="2018-05" db="EMBL/GenBank/DDBJ databases">
        <title>Genome sequencing and assembly of the regulated plant pathogen Lachnellula willkommii and related sister species for the development of diagnostic species identification markers.</title>
        <authorList>
            <person name="Giroux E."/>
            <person name="Bilodeau G."/>
        </authorList>
    </citation>
    <scope>NUCLEOTIDE SEQUENCE [LARGE SCALE GENOMIC DNA]</scope>
    <source>
        <strain evidence="1 2">CBS 197.66</strain>
    </source>
</reference>
<organism evidence="1 2">
    <name type="scientific">Lachnellula subtilissima</name>
    <dbReference type="NCBI Taxonomy" id="602034"/>
    <lineage>
        <taxon>Eukaryota</taxon>
        <taxon>Fungi</taxon>
        <taxon>Dikarya</taxon>
        <taxon>Ascomycota</taxon>
        <taxon>Pezizomycotina</taxon>
        <taxon>Leotiomycetes</taxon>
        <taxon>Helotiales</taxon>
        <taxon>Lachnaceae</taxon>
        <taxon>Lachnellula</taxon>
    </lineage>
</organism>
<name>A0A8H8S2L1_9HELO</name>
<comment type="caution">
    <text evidence="1">The sequence shown here is derived from an EMBL/GenBank/DDBJ whole genome shotgun (WGS) entry which is preliminary data.</text>
</comment>
<dbReference type="AlphaFoldDB" id="A0A8H8S2L1"/>
<dbReference type="Proteomes" id="UP000462212">
    <property type="component" value="Unassembled WGS sequence"/>
</dbReference>